<feature type="region of interest" description="Disordered" evidence="1">
    <location>
        <begin position="947"/>
        <end position="968"/>
    </location>
</feature>
<evidence type="ECO:0000259" key="2">
    <source>
        <dbReference type="Pfam" id="PF10441"/>
    </source>
</evidence>
<feature type="region of interest" description="Disordered" evidence="1">
    <location>
        <begin position="209"/>
        <end position="231"/>
    </location>
</feature>
<feature type="domain" description="Nucleolar 27S pre-rRNA processing Urb2/Npa2 C-terminal" evidence="2">
    <location>
        <begin position="1576"/>
        <end position="1788"/>
    </location>
</feature>
<feature type="region of interest" description="Disordered" evidence="1">
    <location>
        <begin position="862"/>
        <end position="885"/>
    </location>
</feature>
<sequence>MLLDWTVLSLSKASAPPASLESPAAKKRKLNSGGRAKVSQADHQALESLQELWVLLEALLSMPSSALGSAAYPALAEAAARTCQLALTQMQSKDSGRAAQHHAAVAAPAAVEEQAKATDAWCKLAAQAMSQLMVACKSQADHKKTFKSVVTRLLVPILRMNPRKEGSIASWKGLVSTARQLLDAVLFGNEHMVHLQALALASLESVSQDAQDNKPAPATDAENLEDDGKAARKASRHSKYAALLPETISSAIAEGKHTGLPAFLGGLPWLLVRFKAALKRSQSAEPAKASQRGANPDSGAVLAEFGFFALLLQLLMDPILAASQESTASSTSSYSTAASHAQQCMLADGVAELLQVAAAQGVYKPTQDREGLQRKTLERTGNAIFQWCLRPPGHPDNSPSEHSDSLVSEAEQEAAASRQALSAARVLEGLMDLEHRAVQPALDQLWAVIWRCALLEEGKTPGVRVASAMLKAYGELRQLAPLLESLAAALGSQKCPDSARIVISDTRFQEALHKVVQEAPPGQRAALVGFVAAAVRKTLKPLMAGPALATLTLLLTGVLKGVRVESTTASAVAAAVEGFITNSLQKPLSRALSNDWKVAVRDSTSTYEIAGLLQLYGTALTVHAACAAMQPQVLPLPGQAIIMDPHADGSAMTGYFDALLGGKEGCTLSSLNSLAVNYATHFKGLLQGEDQAGLAALWQAVATYQMQRMDVLHERLLHLEYSCPAVPAAQTPPAAQPAAPSSAAEAGRESEPEESAPAESDTDGDDSKGGDAEEAPPQATLKQRTCEELSSAANGLTGLCMLNDMARLRVFPPDDKAADALEGIGNTVQRYHSLILRYSGILVKQNFLTTLLSGAARQQRLQPSELQRRSHSSAESQASAAAVPRLRGEAEADGLSFSAAALQLLEGREFFWETAEMAERWPLALAGKLETVCGTIVKMWSILNPEDDTSSEGASQPGQAEDEGASAGTKEHLEACVHMLQQISDDRMQGYQGFDPANKLHKEALEYIKETAENPPQCAVAPQRRDSAVCMSVSNGLAAAEGLFRLLCSIPLRWLVMHEFDTWSLINISLAVQSFLIRLSAVYSGQISACLDPSQASSAQAALISASAAVQRFIARVAACRSTLLRGSLEQPCKSGLNWPFQVAGALQGFLAPPLTSSPNPLDPPLDPGVDPAMLQGLHSLLEASAAILHYTSRHFLLNLGHPVAGERSMRMLRGWMEDLQATAPHGSDAQLHPAQQLEAVCAALRSAAAVASSAEPESEAAGPDTHGPSIGTGLFARPHLLGLIAELATMTDARLTALSAARRDASPVVGLRVPMACLLSAAASLLEAAELLRQPSSSSGSGIATAREEAGGGGDSAAAAHEEAADLNAALLSYLSLACDLLQDHRPTEGNGKGEARDWKLLQKPLSLLRAAASMLEHMPPGTWMRLVALHIHCLRQLSLHLVDPGPQRQLTVSLGIVLPAKLEAPGSKGSGHGAAFHHSLLLSVQELAGAAREADLQELYASAPQLLRGYSDKPDAACALLQVILLVVESAQSGPARKMLNRYAQGLASALMSHALTRERGAPEGSVAAAQCLALRCLEALAVRDSVVKLPGQLVGAILHLPLELLTTAKSPLRSGGVFTACCHVLLGMVRHRTAAVRRCMALLAASARALLQDLLRWQALRHADVARQCAEHLSHLYEDIAERKEVLGMYCHFILADYITLAAAPLHTAGPGGGHEASREQQAAHLLPAAAAALKPGACALYGACSPAQVQHVYTVLQKSRGGTRQAAMTALRQMYESTVKFSGKI</sequence>
<feature type="region of interest" description="Disordered" evidence="1">
    <location>
        <begin position="1336"/>
        <end position="1360"/>
    </location>
</feature>
<name>A0ABP1FXL6_9CHLO</name>
<organism evidence="3 4">
    <name type="scientific">Coccomyxa viridis</name>
    <dbReference type="NCBI Taxonomy" id="1274662"/>
    <lineage>
        <taxon>Eukaryota</taxon>
        <taxon>Viridiplantae</taxon>
        <taxon>Chlorophyta</taxon>
        <taxon>core chlorophytes</taxon>
        <taxon>Trebouxiophyceae</taxon>
        <taxon>Trebouxiophyceae incertae sedis</taxon>
        <taxon>Coccomyxaceae</taxon>
        <taxon>Coccomyxa</taxon>
    </lineage>
</organism>
<feature type="region of interest" description="Disordered" evidence="1">
    <location>
        <begin position="390"/>
        <end position="412"/>
    </location>
</feature>
<evidence type="ECO:0000313" key="4">
    <source>
        <dbReference type="Proteomes" id="UP001497392"/>
    </source>
</evidence>
<feature type="compositionally biased region" description="Acidic residues" evidence="1">
    <location>
        <begin position="751"/>
        <end position="764"/>
    </location>
</feature>
<dbReference type="PANTHER" id="PTHR15682:SF2">
    <property type="entry name" value="UNHEALTHY RIBOSOME BIOGENESIS PROTEIN 2 HOMOLOG"/>
    <property type="match status" value="1"/>
</dbReference>
<feature type="compositionally biased region" description="Low complexity" evidence="1">
    <location>
        <begin position="729"/>
        <end position="745"/>
    </location>
</feature>
<dbReference type="InterPro" id="IPR018849">
    <property type="entry name" value="Urb2/Npa2_C"/>
</dbReference>
<reference evidence="3 4" key="1">
    <citation type="submission" date="2024-06" db="EMBL/GenBank/DDBJ databases">
        <authorList>
            <person name="Kraege A."/>
            <person name="Thomma B."/>
        </authorList>
    </citation>
    <scope>NUCLEOTIDE SEQUENCE [LARGE SCALE GENOMIC DNA]</scope>
</reference>
<feature type="compositionally biased region" description="Low complexity" evidence="1">
    <location>
        <begin position="873"/>
        <end position="882"/>
    </location>
</feature>
<dbReference type="InterPro" id="IPR052609">
    <property type="entry name" value="Ribosome_Biogenesis_Reg"/>
</dbReference>
<comment type="caution">
    <text evidence="3">The sequence shown here is derived from an EMBL/GenBank/DDBJ whole genome shotgun (WGS) entry which is preliminary data.</text>
</comment>
<gene>
    <name evidence="3" type="primary">g6287</name>
    <name evidence="3" type="ORF">VP750_LOCUS5388</name>
</gene>
<accession>A0ABP1FXL6</accession>
<dbReference type="EMBL" id="CAXHTA020000009">
    <property type="protein sequence ID" value="CAL5223729.1"/>
    <property type="molecule type" value="Genomic_DNA"/>
</dbReference>
<dbReference type="Pfam" id="PF10441">
    <property type="entry name" value="Urb2"/>
    <property type="match status" value="1"/>
</dbReference>
<keyword evidence="4" id="KW-1185">Reference proteome</keyword>
<dbReference type="PANTHER" id="PTHR15682">
    <property type="entry name" value="UNHEALTHY RIBOSOME BIOGENESIS PROTEIN 2 HOMOLOG"/>
    <property type="match status" value="1"/>
</dbReference>
<evidence type="ECO:0000313" key="3">
    <source>
        <dbReference type="EMBL" id="CAL5223729.1"/>
    </source>
</evidence>
<protein>
    <submittedName>
        <fullName evidence="3">G6287 protein</fullName>
    </submittedName>
</protein>
<dbReference type="Proteomes" id="UP001497392">
    <property type="component" value="Unassembled WGS sequence"/>
</dbReference>
<evidence type="ECO:0000256" key="1">
    <source>
        <dbReference type="SAM" id="MobiDB-lite"/>
    </source>
</evidence>
<proteinExistence type="predicted"/>
<feature type="region of interest" description="Disordered" evidence="1">
    <location>
        <begin position="729"/>
        <end position="786"/>
    </location>
</feature>